<dbReference type="SMART" id="SM00355">
    <property type="entry name" value="ZnF_C2H2"/>
    <property type="match status" value="2"/>
</dbReference>
<keyword evidence="1" id="KW-0862">Zinc</keyword>
<reference evidence="3" key="1">
    <citation type="submission" date="2017-01" db="EMBL/GenBank/DDBJ databases">
        <authorList>
            <person name="Assis F.L."/>
            <person name="Abrahao J.S."/>
            <person name="Silva L."/>
            <person name="Khalil J.B."/>
            <person name="Rodrigues R."/>
            <person name="Silva L.S."/>
            <person name="Arantes T."/>
            <person name="Boratto P."/>
            <person name="Andrade M."/>
            <person name="Kroon E.G."/>
            <person name="Ribeiro B."/>
            <person name="Bergier I."/>
            <person name="Seligmann H."/>
            <person name="Ghigo E."/>
            <person name="Colson P."/>
            <person name="Levasseur A."/>
            <person name="Raoult D."/>
            <person name="Scola B.L."/>
        </authorList>
    </citation>
    <scope>NUCLEOTIDE SEQUENCE</scope>
    <source>
        <strain evidence="3">Soda lake</strain>
    </source>
</reference>
<evidence type="ECO:0000313" key="3">
    <source>
        <dbReference type="EMBL" id="QKU35636.1"/>
    </source>
</evidence>
<dbReference type="GO" id="GO:0008270">
    <property type="term" value="F:zinc ion binding"/>
    <property type="evidence" value="ECO:0007669"/>
    <property type="project" value="UniProtKB-KW"/>
</dbReference>
<proteinExistence type="predicted"/>
<dbReference type="RefSeq" id="YP_010782309.1">
    <property type="nucleotide sequence ID" value="NC_075039.1"/>
</dbReference>
<evidence type="ECO:0000259" key="2">
    <source>
        <dbReference type="PROSITE" id="PS50157"/>
    </source>
</evidence>
<dbReference type="PROSITE" id="PS50157">
    <property type="entry name" value="ZINC_FINGER_C2H2_2"/>
    <property type="match status" value="1"/>
</dbReference>
<accession>A0A6N1NW80</accession>
<name>A0A6N1NW80_9VIRU</name>
<keyword evidence="1" id="KW-0863">Zinc-finger</keyword>
<dbReference type="GeneID" id="80519073"/>
<organism evidence="3">
    <name type="scientific">Tupanvirus soda lake</name>
    <dbReference type="NCBI Taxonomy" id="2126985"/>
    <lineage>
        <taxon>Viruses</taxon>
        <taxon>Varidnaviria</taxon>
        <taxon>Bamfordvirae</taxon>
        <taxon>Nucleocytoviricota</taxon>
        <taxon>Megaviricetes</taxon>
        <taxon>Imitervirales</taxon>
        <taxon>Mimiviridae</taxon>
        <taxon>Megamimivirinae</taxon>
        <taxon>Tupanvirus</taxon>
        <taxon>Tupanvirus salinum</taxon>
    </lineage>
</organism>
<dbReference type="InterPro" id="IPR036236">
    <property type="entry name" value="Znf_C2H2_sf"/>
</dbReference>
<protein>
    <recommendedName>
        <fullName evidence="2">C2H2-type domain-containing protein</fullName>
    </recommendedName>
</protein>
<dbReference type="Gene3D" id="3.30.160.60">
    <property type="entry name" value="Classic Zinc Finger"/>
    <property type="match status" value="1"/>
</dbReference>
<evidence type="ECO:0000256" key="1">
    <source>
        <dbReference type="PROSITE-ProRule" id="PRU00042"/>
    </source>
</evidence>
<dbReference type="KEGG" id="vg:80519073"/>
<dbReference type="EMBL" id="KY523104">
    <property type="protein sequence ID" value="QKU35636.1"/>
    <property type="molecule type" value="Genomic_DNA"/>
</dbReference>
<keyword evidence="1" id="KW-0479">Metal-binding</keyword>
<dbReference type="SUPFAM" id="SSF57667">
    <property type="entry name" value="beta-beta-alpha zinc fingers"/>
    <property type="match status" value="1"/>
</dbReference>
<sequence>MGRYKCDKCTYETDRQHDFQNHLNRKIPCHLSNAKNKSSGNSKRNTKIPHCKLCNKDFSRLDSLTRHNKKYHTNIKGNKNQIIQGDNNNQTFIETQNNIVIQPIIIYPYNHNDVNDLTLFEQYLAISSEESPHSALIDHLNLNPEKPSYHNIHLSNLNKNIVDVHNGEKWIKEIMTNAISSLIDTKTDLIKKIFNKFRCFLSNKAMYHIPRYYHYYGFKEHSQTYKKLIQQIKVHLYNNRDNGEKPKENIPTDRNNKIYWALSKQFTWPEVDNLITKMDEFDIDYNQNLDEIKQQLLVIIDDKPKLFKFFKKFLKRLNYLIDEFKINEDSDTSPTTSDNGDTDDDSE</sequence>
<dbReference type="InterPro" id="IPR013087">
    <property type="entry name" value="Znf_C2H2_type"/>
</dbReference>
<dbReference type="PROSITE" id="PS00028">
    <property type="entry name" value="ZINC_FINGER_C2H2_1"/>
    <property type="match status" value="1"/>
</dbReference>
<feature type="domain" description="C2H2-type" evidence="2">
    <location>
        <begin position="49"/>
        <end position="77"/>
    </location>
</feature>
<reference evidence="3" key="2">
    <citation type="journal article" date="2018" name="Nat. Commun.">
        <title>Tailed giant Tupanvirus possesses the most complete translational apparatus of the known virosphere.</title>
        <authorList>
            <person name="Abrahao J."/>
            <person name="Silva L."/>
            <person name="Silva L.S."/>
            <person name="Khalil J.Y.B."/>
            <person name="Rodrigues R."/>
            <person name="Arantes T."/>
            <person name="Assis F."/>
            <person name="Boratto P."/>
            <person name="Andrade M."/>
            <person name="Kroon E.G."/>
            <person name="Ribeiro B."/>
            <person name="Bergier I."/>
            <person name="Seligmann H."/>
            <person name="Ghigo E."/>
            <person name="Colson P."/>
            <person name="Levasseur A."/>
            <person name="Kroemer G."/>
            <person name="Raoult D."/>
            <person name="La Scola B."/>
        </authorList>
    </citation>
    <scope>NUCLEOTIDE SEQUENCE [LARGE SCALE GENOMIC DNA]</scope>
    <source>
        <strain evidence="3">Soda lake</strain>
    </source>
</reference>